<evidence type="ECO:0000313" key="3">
    <source>
        <dbReference type="EMBL" id="KAK3299630.1"/>
    </source>
</evidence>
<feature type="region of interest" description="Disordered" evidence="2">
    <location>
        <begin position="385"/>
        <end position="407"/>
    </location>
</feature>
<name>A0AAE0LW57_9PEZI</name>
<feature type="coiled-coil region" evidence="1">
    <location>
        <begin position="336"/>
        <end position="363"/>
    </location>
</feature>
<dbReference type="GeneID" id="87844264"/>
<evidence type="ECO:0000256" key="2">
    <source>
        <dbReference type="SAM" id="MobiDB-lite"/>
    </source>
</evidence>
<reference evidence="3" key="1">
    <citation type="journal article" date="2023" name="Mol. Phylogenet. Evol.">
        <title>Genome-scale phylogeny and comparative genomics of the fungal order Sordariales.</title>
        <authorList>
            <person name="Hensen N."/>
            <person name="Bonometti L."/>
            <person name="Westerberg I."/>
            <person name="Brannstrom I.O."/>
            <person name="Guillou S."/>
            <person name="Cros-Aarteil S."/>
            <person name="Calhoun S."/>
            <person name="Haridas S."/>
            <person name="Kuo A."/>
            <person name="Mondo S."/>
            <person name="Pangilinan J."/>
            <person name="Riley R."/>
            <person name="LaButti K."/>
            <person name="Andreopoulos B."/>
            <person name="Lipzen A."/>
            <person name="Chen C."/>
            <person name="Yan M."/>
            <person name="Daum C."/>
            <person name="Ng V."/>
            <person name="Clum A."/>
            <person name="Steindorff A."/>
            <person name="Ohm R.A."/>
            <person name="Martin F."/>
            <person name="Silar P."/>
            <person name="Natvig D.O."/>
            <person name="Lalanne C."/>
            <person name="Gautier V."/>
            <person name="Ament-Velasquez S.L."/>
            <person name="Kruys A."/>
            <person name="Hutchinson M.I."/>
            <person name="Powell A.J."/>
            <person name="Barry K."/>
            <person name="Miller A.N."/>
            <person name="Grigoriev I.V."/>
            <person name="Debuchy R."/>
            <person name="Gladieux P."/>
            <person name="Hiltunen Thoren M."/>
            <person name="Johannesson H."/>
        </authorList>
    </citation>
    <scope>NUCLEOTIDE SEQUENCE</scope>
    <source>
        <strain evidence="3">CBS 168.71</strain>
    </source>
</reference>
<dbReference type="PANTHER" id="PTHR40619:SF3">
    <property type="entry name" value="FUNGAL STAND N-TERMINAL GOODBYE DOMAIN-CONTAINING PROTEIN"/>
    <property type="match status" value="1"/>
</dbReference>
<keyword evidence="4" id="KW-1185">Reference proteome</keyword>
<dbReference type="Proteomes" id="UP001278766">
    <property type="component" value="Unassembled WGS sequence"/>
</dbReference>
<evidence type="ECO:0000256" key="1">
    <source>
        <dbReference type="SAM" id="Coils"/>
    </source>
</evidence>
<organism evidence="3 4">
    <name type="scientific">Chaetomium fimeti</name>
    <dbReference type="NCBI Taxonomy" id="1854472"/>
    <lineage>
        <taxon>Eukaryota</taxon>
        <taxon>Fungi</taxon>
        <taxon>Dikarya</taxon>
        <taxon>Ascomycota</taxon>
        <taxon>Pezizomycotina</taxon>
        <taxon>Sordariomycetes</taxon>
        <taxon>Sordariomycetidae</taxon>
        <taxon>Sordariales</taxon>
        <taxon>Chaetomiaceae</taxon>
        <taxon>Chaetomium</taxon>
    </lineage>
</organism>
<reference evidence="3" key="2">
    <citation type="submission" date="2023-06" db="EMBL/GenBank/DDBJ databases">
        <authorList>
            <consortium name="Lawrence Berkeley National Laboratory"/>
            <person name="Haridas S."/>
            <person name="Hensen N."/>
            <person name="Bonometti L."/>
            <person name="Westerberg I."/>
            <person name="Brannstrom I.O."/>
            <person name="Guillou S."/>
            <person name="Cros-Aarteil S."/>
            <person name="Calhoun S."/>
            <person name="Kuo A."/>
            <person name="Mondo S."/>
            <person name="Pangilinan J."/>
            <person name="Riley R."/>
            <person name="Labutti K."/>
            <person name="Andreopoulos B."/>
            <person name="Lipzen A."/>
            <person name="Chen C."/>
            <person name="Yanf M."/>
            <person name="Daum C."/>
            <person name="Ng V."/>
            <person name="Clum A."/>
            <person name="Steindorff A."/>
            <person name="Ohm R."/>
            <person name="Martin F."/>
            <person name="Silar P."/>
            <person name="Natvig D."/>
            <person name="Lalanne C."/>
            <person name="Gautier V."/>
            <person name="Ament-Velasquez S.L."/>
            <person name="Kruys A."/>
            <person name="Hutchinson M.I."/>
            <person name="Powell A.J."/>
            <person name="Barry K."/>
            <person name="Miller A.N."/>
            <person name="Grigoriev I.V."/>
            <person name="Debuchy R."/>
            <person name="Gladieux P."/>
            <person name="Thoren M.H."/>
            <person name="Johannesson H."/>
        </authorList>
    </citation>
    <scope>NUCLEOTIDE SEQUENCE</scope>
    <source>
        <strain evidence="3">CBS 168.71</strain>
    </source>
</reference>
<evidence type="ECO:0000313" key="4">
    <source>
        <dbReference type="Proteomes" id="UP001278766"/>
    </source>
</evidence>
<dbReference type="AlphaFoldDB" id="A0AAE0LW57"/>
<comment type="caution">
    <text evidence="3">The sequence shown here is derived from an EMBL/GenBank/DDBJ whole genome shotgun (WGS) entry which is preliminary data.</text>
</comment>
<dbReference type="EMBL" id="JAUEPN010000002">
    <property type="protein sequence ID" value="KAK3299630.1"/>
    <property type="molecule type" value="Genomic_DNA"/>
</dbReference>
<dbReference type="PANTHER" id="PTHR40619">
    <property type="entry name" value="FUNGAL STAND N-TERMINAL GOODBYE DOMAIN-CONTAINING PROTEIN"/>
    <property type="match status" value="1"/>
</dbReference>
<accession>A0AAE0LW57</accession>
<keyword evidence="1" id="KW-0175">Coiled coil</keyword>
<proteinExistence type="predicted"/>
<sequence length="689" mass="77480">MANTSTIGQAAVIPVADDHPLEVDFIHHNLPEYHTFYGNSETRYDEQTRRYVANAPIAADLPAICPDTALDGPKPSAEEAAKNIPNVMTYWNMIFPLRHEETWTQVYDKLKLARDTYTEPSGISGGLHRAWRWTADNAVEPARLATKVVPQMDIVTPVLGAVQIVLEAAKKGAEVCNETLRAFDDLEDVFADVEIFLATFQQEDSVIEQAVTLVVAVLEAVEKGVKFFTRPTIIRGLKSISKGKDYEASLLESLAVITTRSKTLMAWAVKTHIRDFARYSGATRRIHQLILNNQEHIAVRVDLVYTRVDEVSSQNRLIITQNERSRNVQDGMNATLALLMDKHDETKRELQFLRSQTREQQNLLAAGQREISRLGDIIVRSVSPLPDGLMRHGPDRPQRAPEHPPVPRSPYLQEVPGGIYQEDLWALLQIHYDIEDADIDDIEENREQLAAHDRVRAEQIVHTQMFQEWIVSPESTKLLIHGNASPVRATETSALSLFCATLSRPFRSRPRYLCLIWFCGRHLGDAGSSDDEFDSDDDDSTSSDEDYYHCYPYGDQLRQGAGTKTGTIKRMVRSLIAQLLSDYDFGLSYPMLPDVDLASVEEGDLAELMALLGWLVRQLPEEVTLVILIDGLAFYEREEFEGPMLDVVGDLVGLTAASDVLATVKLLDQSMADRHCARSVRVRRFGCRP</sequence>
<feature type="compositionally biased region" description="Basic and acidic residues" evidence="2">
    <location>
        <begin position="389"/>
        <end position="402"/>
    </location>
</feature>
<dbReference type="RefSeq" id="XP_062663144.1">
    <property type="nucleotide sequence ID" value="XM_062807316.1"/>
</dbReference>
<gene>
    <name evidence="3" type="ORF">B0H64DRAFT_455727</name>
</gene>
<protein>
    <submittedName>
        <fullName evidence="3">Uncharacterized protein</fullName>
    </submittedName>
</protein>